<dbReference type="PANTHER" id="PTHR14136">
    <property type="entry name" value="BTB_POZ DOMAIN-CONTAINING PROTEIN KCTD9"/>
    <property type="match status" value="1"/>
</dbReference>
<dbReference type="InterPro" id="IPR001646">
    <property type="entry name" value="5peptide_repeat"/>
</dbReference>
<reference evidence="2 3" key="1">
    <citation type="journal article" date="2019" name="Int. J. Syst. Evol. Microbiol.">
        <title>The Global Catalogue of Microorganisms (GCM) 10K type strain sequencing project: providing services to taxonomists for standard genome sequencing and annotation.</title>
        <authorList>
            <consortium name="The Broad Institute Genomics Platform"/>
            <consortium name="The Broad Institute Genome Sequencing Center for Infectious Disease"/>
            <person name="Wu L."/>
            <person name="Ma J."/>
        </authorList>
    </citation>
    <scope>NUCLEOTIDE SEQUENCE [LARGE SCALE GENOMIC DNA]</scope>
    <source>
        <strain evidence="2 3">JCM 16009</strain>
    </source>
</reference>
<dbReference type="SUPFAM" id="SSF141571">
    <property type="entry name" value="Pentapeptide repeat-like"/>
    <property type="match status" value="1"/>
</dbReference>
<dbReference type="Pfam" id="PF00805">
    <property type="entry name" value="Pentapeptide"/>
    <property type="match status" value="1"/>
</dbReference>
<gene>
    <name evidence="2" type="ORF">GCM10009836_51750</name>
</gene>
<accession>A0ABN2NE20</accession>
<dbReference type="EMBL" id="BAAAQK010000019">
    <property type="protein sequence ID" value="GAA1865113.1"/>
    <property type="molecule type" value="Genomic_DNA"/>
</dbReference>
<dbReference type="InterPro" id="IPR051082">
    <property type="entry name" value="Pentapeptide-BTB/POZ_domain"/>
</dbReference>
<protein>
    <recommendedName>
        <fullName evidence="4">Pentapeptide repeat-containing protein</fullName>
    </recommendedName>
</protein>
<dbReference type="Proteomes" id="UP001500449">
    <property type="component" value="Unassembled WGS sequence"/>
</dbReference>
<comment type="caution">
    <text evidence="2">The sequence shown here is derived from an EMBL/GenBank/DDBJ whole genome shotgun (WGS) entry which is preliminary data.</text>
</comment>
<dbReference type="Pfam" id="PF13599">
    <property type="entry name" value="Pentapeptide_4"/>
    <property type="match status" value="1"/>
</dbReference>
<proteinExistence type="predicted"/>
<evidence type="ECO:0000313" key="3">
    <source>
        <dbReference type="Proteomes" id="UP001500449"/>
    </source>
</evidence>
<evidence type="ECO:0000313" key="2">
    <source>
        <dbReference type="EMBL" id="GAA1865113.1"/>
    </source>
</evidence>
<dbReference type="PANTHER" id="PTHR14136:SF17">
    <property type="entry name" value="BTB_POZ DOMAIN-CONTAINING PROTEIN KCTD9"/>
    <property type="match status" value="1"/>
</dbReference>
<evidence type="ECO:0008006" key="4">
    <source>
        <dbReference type="Google" id="ProtNLM"/>
    </source>
</evidence>
<dbReference type="Gene3D" id="2.160.20.80">
    <property type="entry name" value="E3 ubiquitin-protein ligase SopA"/>
    <property type="match status" value="1"/>
</dbReference>
<sequence>MARRSRSTKTQPDPPDLPPRFDAAPGPPADGDLWDGVEAGPGIVFPEHVADLRLHECRIRGVDLSGRSLGGLHCRDTEFVNCDLSGAQLDDTVFQRVTFTDCRLTGTELNGAGLTDVRISGCRADLVRLRMAKGTFLHVEDTTLRGADLYRFTASGCAFLRCDLGEASIEDARLAGTDLHGSGVDDLRGPLALQGCRIGPEQLVSVGALMLAAMGVQITER</sequence>
<dbReference type="RefSeq" id="WP_344422300.1">
    <property type="nucleotide sequence ID" value="NZ_BAAAQK010000019.1"/>
</dbReference>
<organism evidence="2 3">
    <name type="scientific">Pseudonocardia ailaonensis</name>
    <dbReference type="NCBI Taxonomy" id="367279"/>
    <lineage>
        <taxon>Bacteria</taxon>
        <taxon>Bacillati</taxon>
        <taxon>Actinomycetota</taxon>
        <taxon>Actinomycetes</taxon>
        <taxon>Pseudonocardiales</taxon>
        <taxon>Pseudonocardiaceae</taxon>
        <taxon>Pseudonocardia</taxon>
    </lineage>
</organism>
<evidence type="ECO:0000256" key="1">
    <source>
        <dbReference type="SAM" id="MobiDB-lite"/>
    </source>
</evidence>
<keyword evidence="3" id="KW-1185">Reference proteome</keyword>
<name>A0ABN2NE20_9PSEU</name>
<feature type="region of interest" description="Disordered" evidence="1">
    <location>
        <begin position="1"/>
        <end position="32"/>
    </location>
</feature>